<keyword evidence="9 10" id="KW-0472">Membrane</keyword>
<evidence type="ECO:0000313" key="12">
    <source>
        <dbReference type="EMBL" id="KAJ6221126.1"/>
    </source>
</evidence>
<feature type="repeat" description="Solcar" evidence="10">
    <location>
        <begin position="207"/>
        <end position="299"/>
    </location>
</feature>
<keyword evidence="4 10" id="KW-0812">Transmembrane</keyword>
<organism evidence="12 13">
    <name type="scientific">Blomia tropicalis</name>
    <name type="common">Mite</name>
    <dbReference type="NCBI Taxonomy" id="40697"/>
    <lineage>
        <taxon>Eukaryota</taxon>
        <taxon>Metazoa</taxon>
        <taxon>Ecdysozoa</taxon>
        <taxon>Arthropoda</taxon>
        <taxon>Chelicerata</taxon>
        <taxon>Arachnida</taxon>
        <taxon>Acari</taxon>
        <taxon>Acariformes</taxon>
        <taxon>Sarcoptiformes</taxon>
        <taxon>Astigmata</taxon>
        <taxon>Glycyphagoidea</taxon>
        <taxon>Echimyopodidae</taxon>
        <taxon>Blomia</taxon>
    </lineage>
</organism>
<keyword evidence="6" id="KW-0999">Mitochondrion inner membrane</keyword>
<evidence type="ECO:0000256" key="8">
    <source>
        <dbReference type="ARBA" id="ARBA00023128"/>
    </source>
</evidence>
<dbReference type="AlphaFoldDB" id="A0A9Q0RPR7"/>
<evidence type="ECO:0000256" key="10">
    <source>
        <dbReference type="PROSITE-ProRule" id="PRU00282"/>
    </source>
</evidence>
<evidence type="ECO:0000256" key="1">
    <source>
        <dbReference type="ARBA" id="ARBA00004448"/>
    </source>
</evidence>
<reference evidence="12" key="1">
    <citation type="submission" date="2022-12" db="EMBL/GenBank/DDBJ databases">
        <title>Genome assemblies of Blomia tropicalis.</title>
        <authorList>
            <person name="Cui Y."/>
        </authorList>
    </citation>
    <scope>NUCLEOTIDE SEQUENCE</scope>
    <source>
        <tissue evidence="12">Adult mites</tissue>
    </source>
</reference>
<comment type="similarity">
    <text evidence="2 11">Belongs to the mitochondrial carrier (TC 2.A.29) family.</text>
</comment>
<dbReference type="Gene3D" id="1.50.40.10">
    <property type="entry name" value="Mitochondrial carrier domain"/>
    <property type="match status" value="2"/>
</dbReference>
<keyword evidence="5" id="KW-0677">Repeat</keyword>
<feature type="repeat" description="Solcar" evidence="10">
    <location>
        <begin position="377"/>
        <end position="471"/>
    </location>
</feature>
<sequence length="477" mass="52376">MIQLEELLFGGIGAACAGVITNPLEVIKTRVQLQGELRARGQFVIHYRNAFHAFYVVAKTERLISLQKGLVPALWYQLIMNGFRFGTYQMFDNNGFTRDRNGNVIIHRSIVASVCSSGIGTFLSNPFFLLKVHLQSRSNSHIAVGFQHSHSSMREGFNSIYGRHGVGGLWRGCTAAILRCSVGGSVQLTSFSATKTYINKLEIFPQNSWLSTLIGSAIGGLFVTTAMTPFDVIATRVFNQDVDPRTGKGQTYKGITDCIRKMWLTEGFTGFYKGFTISFLRLGGLGAVCAGVFTNPLEVIKIRIQMQGELKGRGHYQVHYRNVFQAFYAVAKNESLISLQNGLMPSLTYQFIMNGCRFGVYQIFDNAGMIRDSKGEVILHKSVVGSAIAGGLGTLIGNPFYLLKTQLQSRSKNKAIAVGTQHSYSSMTKGIQTILREQGIGGLWLGSGAAIMRGTVCGSVQMTSFAMIQSYFNRTGV</sequence>
<evidence type="ECO:0000256" key="5">
    <source>
        <dbReference type="ARBA" id="ARBA00022737"/>
    </source>
</evidence>
<dbReference type="InterPro" id="IPR018108">
    <property type="entry name" value="MCP_transmembrane"/>
</dbReference>
<dbReference type="EMBL" id="JAPWDV010000002">
    <property type="protein sequence ID" value="KAJ6221126.1"/>
    <property type="molecule type" value="Genomic_DNA"/>
</dbReference>
<protein>
    <submittedName>
        <fullName evidence="12">Uncharacterized protein</fullName>
    </submittedName>
</protein>
<evidence type="ECO:0000256" key="2">
    <source>
        <dbReference type="ARBA" id="ARBA00006375"/>
    </source>
</evidence>
<keyword evidence="13" id="KW-1185">Reference proteome</keyword>
<dbReference type="InterPro" id="IPR051508">
    <property type="entry name" value="Mito_Carrier_Antiporter"/>
</dbReference>
<keyword evidence="3 11" id="KW-0813">Transport</keyword>
<evidence type="ECO:0000256" key="4">
    <source>
        <dbReference type="ARBA" id="ARBA00022692"/>
    </source>
</evidence>
<gene>
    <name evidence="12" type="ORF">RDWZM_006938</name>
</gene>
<dbReference type="PANTHER" id="PTHR45928">
    <property type="entry name" value="RE38146P"/>
    <property type="match status" value="1"/>
</dbReference>
<feature type="repeat" description="Solcar" evidence="10">
    <location>
        <begin position="5"/>
        <end position="94"/>
    </location>
</feature>
<comment type="caution">
    <text evidence="12">The sequence shown here is derived from an EMBL/GenBank/DDBJ whole genome shotgun (WGS) entry which is preliminary data.</text>
</comment>
<dbReference type="PANTHER" id="PTHR45928:SF1">
    <property type="entry name" value="RE38146P"/>
    <property type="match status" value="1"/>
</dbReference>
<evidence type="ECO:0000313" key="13">
    <source>
        <dbReference type="Proteomes" id="UP001142055"/>
    </source>
</evidence>
<evidence type="ECO:0000256" key="11">
    <source>
        <dbReference type="RuleBase" id="RU000488"/>
    </source>
</evidence>
<dbReference type="PROSITE" id="PS50920">
    <property type="entry name" value="SOLCAR"/>
    <property type="match status" value="4"/>
</dbReference>
<evidence type="ECO:0000256" key="7">
    <source>
        <dbReference type="ARBA" id="ARBA00022989"/>
    </source>
</evidence>
<dbReference type="GO" id="GO:0005743">
    <property type="term" value="C:mitochondrial inner membrane"/>
    <property type="evidence" value="ECO:0007669"/>
    <property type="project" value="UniProtKB-SubCell"/>
</dbReference>
<keyword evidence="8" id="KW-0496">Mitochondrion</keyword>
<evidence type="ECO:0000256" key="9">
    <source>
        <dbReference type="ARBA" id="ARBA00023136"/>
    </source>
</evidence>
<dbReference type="SUPFAM" id="SSF103506">
    <property type="entry name" value="Mitochondrial carrier"/>
    <property type="match status" value="2"/>
</dbReference>
<keyword evidence="7" id="KW-1133">Transmembrane helix</keyword>
<proteinExistence type="inferred from homology"/>
<evidence type="ECO:0000256" key="6">
    <source>
        <dbReference type="ARBA" id="ARBA00022792"/>
    </source>
</evidence>
<accession>A0A9Q0RPR7</accession>
<dbReference type="Pfam" id="PF00153">
    <property type="entry name" value="Mito_carr"/>
    <property type="match status" value="5"/>
</dbReference>
<comment type="subcellular location">
    <subcellularLocation>
        <location evidence="1">Mitochondrion inner membrane</location>
        <topology evidence="1">Multi-pass membrane protein</topology>
    </subcellularLocation>
</comment>
<name>A0A9Q0RPR7_BLOTA</name>
<feature type="repeat" description="Solcar" evidence="10">
    <location>
        <begin position="104"/>
        <end position="197"/>
    </location>
</feature>
<dbReference type="InterPro" id="IPR023395">
    <property type="entry name" value="MCP_dom_sf"/>
</dbReference>
<dbReference type="Proteomes" id="UP001142055">
    <property type="component" value="Chromosome 2"/>
</dbReference>
<evidence type="ECO:0000256" key="3">
    <source>
        <dbReference type="ARBA" id="ARBA00022448"/>
    </source>
</evidence>